<protein>
    <submittedName>
        <fullName evidence="1">Phosphoenolpyruvate carboxykinase (ATP)-like protein</fullName>
    </submittedName>
</protein>
<dbReference type="EMBL" id="AZMM01008139">
    <property type="protein sequence ID" value="ETJ37655.1"/>
    <property type="molecule type" value="Genomic_DNA"/>
</dbReference>
<feature type="non-terminal residue" evidence="1">
    <location>
        <position position="97"/>
    </location>
</feature>
<keyword evidence="1" id="KW-0808">Transferase</keyword>
<gene>
    <name evidence="1" type="ORF">Q604_UNBC08139G0001</name>
</gene>
<name>W1Y7I6_9ZZZZ</name>
<sequence>NPLFSKMRSTIETAFYGNNVTPVTSVAQAYQFATEEPGVIVLDMPVYKPCEQGLPADAKVLVTNDGKTTGRYAKARRIIGDEGIDEVELANIARDAV</sequence>
<proteinExistence type="predicted"/>
<keyword evidence="1" id="KW-0670">Pyruvate</keyword>
<comment type="caution">
    <text evidence="1">The sequence shown here is derived from an EMBL/GenBank/DDBJ whole genome shotgun (WGS) entry which is preliminary data.</text>
</comment>
<dbReference type="InterPro" id="IPR008210">
    <property type="entry name" value="PEP_carboxykinase_N"/>
</dbReference>
<reference evidence="1" key="1">
    <citation type="submission" date="2013-12" db="EMBL/GenBank/DDBJ databases">
        <title>A Varibaculum cambriense genome reconstructed from a premature infant gut community with otherwise low bacterial novelty that shifts toward anaerobic metabolism during the third week of life.</title>
        <authorList>
            <person name="Brown C.T."/>
            <person name="Sharon I."/>
            <person name="Thomas B.C."/>
            <person name="Castelle C.J."/>
            <person name="Morowitz M.J."/>
            <person name="Banfield J.F."/>
        </authorList>
    </citation>
    <scope>NUCLEOTIDE SEQUENCE</scope>
</reference>
<dbReference type="AlphaFoldDB" id="W1Y7I6"/>
<feature type="non-terminal residue" evidence="1">
    <location>
        <position position="1"/>
    </location>
</feature>
<dbReference type="GO" id="GO:0006094">
    <property type="term" value="P:gluconeogenesis"/>
    <property type="evidence" value="ECO:0007669"/>
    <property type="project" value="InterPro"/>
</dbReference>
<organism evidence="1">
    <name type="scientific">human gut metagenome</name>
    <dbReference type="NCBI Taxonomy" id="408170"/>
    <lineage>
        <taxon>unclassified sequences</taxon>
        <taxon>metagenomes</taxon>
        <taxon>organismal metagenomes</taxon>
    </lineage>
</organism>
<keyword evidence="1" id="KW-0418">Kinase</keyword>
<dbReference type="GO" id="GO:0016301">
    <property type="term" value="F:kinase activity"/>
    <property type="evidence" value="ECO:0007669"/>
    <property type="project" value="UniProtKB-KW"/>
</dbReference>
<dbReference type="SUPFAM" id="SSF68923">
    <property type="entry name" value="PEP carboxykinase N-terminal domain"/>
    <property type="match status" value="1"/>
</dbReference>
<dbReference type="GO" id="GO:0017076">
    <property type="term" value="F:purine nucleotide binding"/>
    <property type="evidence" value="ECO:0007669"/>
    <property type="project" value="InterPro"/>
</dbReference>
<evidence type="ECO:0000313" key="1">
    <source>
        <dbReference type="EMBL" id="ETJ37655.1"/>
    </source>
</evidence>
<accession>W1Y7I6</accession>
<dbReference type="GO" id="GO:0004611">
    <property type="term" value="F:phosphoenolpyruvate carboxykinase activity"/>
    <property type="evidence" value="ECO:0007669"/>
    <property type="project" value="InterPro"/>
</dbReference>